<evidence type="ECO:0000313" key="2">
    <source>
        <dbReference type="Proteomes" id="UP000249123"/>
    </source>
</evidence>
<dbReference type="AlphaFoldDB" id="A0A8B2PFU9"/>
<reference evidence="1 2" key="1">
    <citation type="submission" date="2013-04" db="EMBL/GenBank/DDBJ databases">
        <title>Hyphomonas sp. T24B3 Genome Sequencing.</title>
        <authorList>
            <person name="Lai Q."/>
            <person name="Shao Z."/>
        </authorList>
    </citation>
    <scope>NUCLEOTIDE SEQUENCE [LARGE SCALE GENOMIC DNA]</scope>
    <source>
        <strain evidence="1 2">T24B3</strain>
    </source>
</reference>
<dbReference type="Proteomes" id="UP000249123">
    <property type="component" value="Unassembled WGS sequence"/>
</dbReference>
<accession>A0A8B2PFU9</accession>
<protein>
    <submittedName>
        <fullName evidence="1">Uncharacterized protein</fullName>
    </submittedName>
</protein>
<sequence length="120" mass="13200">MQLAVEPIAPGYDARLVLVYPNEFADFHHMEDGYLITQIRADLDAEDVLFEASSESGSIVLERGNAETCLTLSVPATATALMAPDTNVVFDIVRIDGAVRDVIPGLWRWPVRKTVTQNVV</sequence>
<keyword evidence="2" id="KW-1185">Reference proteome</keyword>
<organism evidence="1 2">
    <name type="scientific">Hyphomonas pacifica</name>
    <dbReference type="NCBI Taxonomy" id="1280941"/>
    <lineage>
        <taxon>Bacteria</taxon>
        <taxon>Pseudomonadati</taxon>
        <taxon>Pseudomonadota</taxon>
        <taxon>Alphaproteobacteria</taxon>
        <taxon>Hyphomonadales</taxon>
        <taxon>Hyphomonadaceae</taxon>
        <taxon>Hyphomonas</taxon>
    </lineage>
</organism>
<dbReference type="EMBL" id="AWFB01000078">
    <property type="protein sequence ID" value="RAN30624.1"/>
    <property type="molecule type" value="Genomic_DNA"/>
</dbReference>
<gene>
    <name evidence="1" type="ORF">HY3_05600</name>
</gene>
<dbReference type="RefSeq" id="WP_112063379.1">
    <property type="nucleotide sequence ID" value="NZ_AWFB01000078.1"/>
</dbReference>
<proteinExistence type="predicted"/>
<comment type="caution">
    <text evidence="1">The sequence shown here is derived from an EMBL/GenBank/DDBJ whole genome shotgun (WGS) entry which is preliminary data.</text>
</comment>
<evidence type="ECO:0000313" key="1">
    <source>
        <dbReference type="EMBL" id="RAN30624.1"/>
    </source>
</evidence>
<name>A0A8B2PFU9_9PROT</name>